<dbReference type="OrthoDB" id="5126074at2"/>
<sequence>MTAPNADDSPDAHDGAESLADATDAVEQAREEFAATLDAIEEKFDLTHRWREISARVRTRVTEQPAPVVAIVIACTAVAALTVFLTVRSRGR</sequence>
<reference evidence="3 4" key="1">
    <citation type="submission" date="2018-12" db="EMBL/GenBank/DDBJ databases">
        <authorList>
            <person name="Li F."/>
        </authorList>
    </citation>
    <scope>NUCLEOTIDE SEQUENCE [LARGE SCALE GENOMIC DNA]</scope>
    <source>
        <strain evidence="3 4">11W25H-1</strain>
    </source>
</reference>
<comment type="caution">
    <text evidence="3">The sequence shown here is derived from an EMBL/GenBank/DDBJ whole genome shotgun (WGS) entry which is preliminary data.</text>
</comment>
<dbReference type="AlphaFoldDB" id="A0A444PT29"/>
<protein>
    <recommendedName>
        <fullName evidence="5">DUF3618 domain-containing protein</fullName>
    </recommendedName>
</protein>
<evidence type="ECO:0000256" key="2">
    <source>
        <dbReference type="SAM" id="Phobius"/>
    </source>
</evidence>
<keyword evidence="2" id="KW-0472">Membrane</keyword>
<name>A0A444PT29_9MICO</name>
<keyword evidence="2" id="KW-1133">Transmembrane helix</keyword>
<evidence type="ECO:0000256" key="1">
    <source>
        <dbReference type="SAM" id="MobiDB-lite"/>
    </source>
</evidence>
<gene>
    <name evidence="3" type="ORF">ELQ90_09540</name>
</gene>
<dbReference type="RefSeq" id="WP_128495025.1">
    <property type="nucleotide sequence ID" value="NZ_RZNB01000003.1"/>
</dbReference>
<dbReference type="Proteomes" id="UP000288547">
    <property type="component" value="Unassembled WGS sequence"/>
</dbReference>
<accession>A0A444PT29</accession>
<evidence type="ECO:0000313" key="3">
    <source>
        <dbReference type="EMBL" id="RWZ51031.1"/>
    </source>
</evidence>
<proteinExistence type="predicted"/>
<feature type="region of interest" description="Disordered" evidence="1">
    <location>
        <begin position="1"/>
        <end position="25"/>
    </location>
</feature>
<feature type="transmembrane region" description="Helical" evidence="2">
    <location>
        <begin position="66"/>
        <end position="87"/>
    </location>
</feature>
<evidence type="ECO:0008006" key="5">
    <source>
        <dbReference type="Google" id="ProtNLM"/>
    </source>
</evidence>
<organism evidence="3 4">
    <name type="scientific">Labedella phragmitis</name>
    <dbReference type="NCBI Taxonomy" id="2498849"/>
    <lineage>
        <taxon>Bacteria</taxon>
        <taxon>Bacillati</taxon>
        <taxon>Actinomycetota</taxon>
        <taxon>Actinomycetes</taxon>
        <taxon>Micrococcales</taxon>
        <taxon>Microbacteriaceae</taxon>
        <taxon>Labedella</taxon>
    </lineage>
</organism>
<dbReference type="EMBL" id="RZNB01000003">
    <property type="protein sequence ID" value="RWZ51031.1"/>
    <property type="molecule type" value="Genomic_DNA"/>
</dbReference>
<keyword evidence="4" id="KW-1185">Reference proteome</keyword>
<evidence type="ECO:0000313" key="4">
    <source>
        <dbReference type="Proteomes" id="UP000288547"/>
    </source>
</evidence>
<keyword evidence="2" id="KW-0812">Transmembrane</keyword>